<proteinExistence type="predicted"/>
<accession>A0A5N7AZV5</accession>
<keyword evidence="1" id="KW-0472">Membrane</keyword>
<protein>
    <submittedName>
        <fullName evidence="2">Uncharacterized protein</fullName>
    </submittedName>
</protein>
<dbReference type="Proteomes" id="UP000326198">
    <property type="component" value="Unassembled WGS sequence"/>
</dbReference>
<evidence type="ECO:0000313" key="3">
    <source>
        <dbReference type="Proteomes" id="UP000326198"/>
    </source>
</evidence>
<keyword evidence="1" id="KW-0812">Transmembrane</keyword>
<organism evidence="2 3">
    <name type="scientific">Aspergillus bertholletiae</name>
    <dbReference type="NCBI Taxonomy" id="1226010"/>
    <lineage>
        <taxon>Eukaryota</taxon>
        <taxon>Fungi</taxon>
        <taxon>Dikarya</taxon>
        <taxon>Ascomycota</taxon>
        <taxon>Pezizomycotina</taxon>
        <taxon>Eurotiomycetes</taxon>
        <taxon>Eurotiomycetidae</taxon>
        <taxon>Eurotiales</taxon>
        <taxon>Aspergillaceae</taxon>
        <taxon>Aspergillus</taxon>
        <taxon>Aspergillus subgen. Circumdati</taxon>
    </lineage>
</organism>
<dbReference type="AlphaFoldDB" id="A0A5N7AZV5"/>
<evidence type="ECO:0000313" key="2">
    <source>
        <dbReference type="EMBL" id="KAE8375324.1"/>
    </source>
</evidence>
<name>A0A5N7AZV5_9EURO</name>
<dbReference type="EMBL" id="ML736263">
    <property type="protein sequence ID" value="KAE8375324.1"/>
    <property type="molecule type" value="Genomic_DNA"/>
</dbReference>
<sequence>MITVTTSVSYLTVTPCSNLLKGLSSPLYHQLFRRHLSSRVRNIVRVLYILMLHSMVFEHKQRRLQVTTQQLGMFSALVDGFRITHRLECLLSLPGLYSYFFVSPLPSFSIFSAALIMQLWMI</sequence>
<reference evidence="2 3" key="1">
    <citation type="submission" date="2019-04" db="EMBL/GenBank/DDBJ databases">
        <title>Friends and foes A comparative genomics studyof 23 Aspergillus species from section Flavi.</title>
        <authorList>
            <consortium name="DOE Joint Genome Institute"/>
            <person name="Kjaerbolling I."/>
            <person name="Vesth T."/>
            <person name="Frisvad J.C."/>
            <person name="Nybo J.L."/>
            <person name="Theobald S."/>
            <person name="Kildgaard S."/>
            <person name="Isbrandt T."/>
            <person name="Kuo A."/>
            <person name="Sato A."/>
            <person name="Lyhne E.K."/>
            <person name="Kogle M.E."/>
            <person name="Wiebenga A."/>
            <person name="Kun R.S."/>
            <person name="Lubbers R.J."/>
            <person name="Makela M.R."/>
            <person name="Barry K."/>
            <person name="Chovatia M."/>
            <person name="Clum A."/>
            <person name="Daum C."/>
            <person name="Haridas S."/>
            <person name="He G."/>
            <person name="LaButti K."/>
            <person name="Lipzen A."/>
            <person name="Mondo S."/>
            <person name="Riley R."/>
            <person name="Salamov A."/>
            <person name="Simmons B.A."/>
            <person name="Magnuson J.K."/>
            <person name="Henrissat B."/>
            <person name="Mortensen U.H."/>
            <person name="Larsen T.O."/>
            <person name="Devries R.P."/>
            <person name="Grigoriev I.V."/>
            <person name="Machida M."/>
            <person name="Baker S.E."/>
            <person name="Andersen M.R."/>
        </authorList>
    </citation>
    <scope>NUCLEOTIDE SEQUENCE [LARGE SCALE GENOMIC DNA]</scope>
    <source>
        <strain evidence="2 3">IBT 29228</strain>
    </source>
</reference>
<gene>
    <name evidence="2" type="ORF">BDV26DRAFT_268127</name>
</gene>
<keyword evidence="3" id="KW-1185">Reference proteome</keyword>
<evidence type="ECO:0000256" key="1">
    <source>
        <dbReference type="SAM" id="Phobius"/>
    </source>
</evidence>
<keyword evidence="1" id="KW-1133">Transmembrane helix</keyword>
<feature type="transmembrane region" description="Helical" evidence="1">
    <location>
        <begin position="96"/>
        <end position="120"/>
    </location>
</feature>